<feature type="transmembrane region" description="Helical" evidence="5">
    <location>
        <begin position="122"/>
        <end position="147"/>
    </location>
</feature>
<feature type="transmembrane region" description="Helical" evidence="5">
    <location>
        <begin position="196"/>
        <end position="217"/>
    </location>
</feature>
<dbReference type="InterPro" id="IPR051530">
    <property type="entry name" value="mGluR/GABA-B-like"/>
</dbReference>
<keyword evidence="8" id="KW-1185">Reference proteome</keyword>
<gene>
    <name evidence="7" type="ORF">RFI_28553</name>
</gene>
<accession>X6M5T6</accession>
<dbReference type="Pfam" id="PF00003">
    <property type="entry name" value="7tm_3"/>
    <property type="match status" value="1"/>
</dbReference>
<dbReference type="EMBL" id="ASPP01024651">
    <property type="protein sequence ID" value="ETO08832.1"/>
    <property type="molecule type" value="Genomic_DNA"/>
</dbReference>
<sequence length="257" mass="28649">MSIPSSQVCSTTFSDMCACSLAQLSASTTLYTTCFDTYVCAFNASTSTFCSGHGNCIFNESRCACNDDYGLKDCSAKYQVYQVSPLISVPLISIGALIMLVCLGLIYWVWKYRTTSEVKAMSITFTNIMLFGCAMVCAGVIVLGLGWNSANCIILEWFSFVGITLVLACAGIKAFRIASIFNRSTLSGKDLSDATLFKYLCGTTMLSVLLMIIYTILNFTEGLNKKKKGGEERKRGKRKRWRKKSFIYTYTYYYIYI</sequence>
<name>X6M5T6_RETFI</name>
<evidence type="ECO:0000313" key="7">
    <source>
        <dbReference type="EMBL" id="ETO08832.1"/>
    </source>
</evidence>
<evidence type="ECO:0000256" key="1">
    <source>
        <dbReference type="ARBA" id="ARBA00004141"/>
    </source>
</evidence>
<proteinExistence type="predicted"/>
<organism evidence="7 8">
    <name type="scientific">Reticulomyxa filosa</name>
    <dbReference type="NCBI Taxonomy" id="46433"/>
    <lineage>
        <taxon>Eukaryota</taxon>
        <taxon>Sar</taxon>
        <taxon>Rhizaria</taxon>
        <taxon>Retaria</taxon>
        <taxon>Foraminifera</taxon>
        <taxon>Monothalamids</taxon>
        <taxon>Reticulomyxidae</taxon>
        <taxon>Reticulomyxa</taxon>
    </lineage>
</organism>
<evidence type="ECO:0000313" key="8">
    <source>
        <dbReference type="Proteomes" id="UP000023152"/>
    </source>
</evidence>
<dbReference type="PANTHER" id="PTHR46924">
    <property type="entry name" value="METABOTROPIC GLUTAMATE RECEPTOR-LIKE PROTEIN C-RELATED-RELATED"/>
    <property type="match status" value="1"/>
</dbReference>
<dbReference type="GO" id="GO:0016020">
    <property type="term" value="C:membrane"/>
    <property type="evidence" value="ECO:0007669"/>
    <property type="project" value="UniProtKB-SubCell"/>
</dbReference>
<evidence type="ECO:0000256" key="2">
    <source>
        <dbReference type="ARBA" id="ARBA00022692"/>
    </source>
</evidence>
<dbReference type="AlphaFoldDB" id="X6M5T6"/>
<protein>
    <recommendedName>
        <fullName evidence="6">G-protein coupled receptors family 3 profile domain-containing protein</fullName>
    </recommendedName>
</protein>
<feature type="domain" description="G-protein coupled receptors family 3 profile" evidence="6">
    <location>
        <begin position="84"/>
        <end position="217"/>
    </location>
</feature>
<dbReference type="InterPro" id="IPR017978">
    <property type="entry name" value="GPCR_3_C"/>
</dbReference>
<dbReference type="OrthoDB" id="2129233at2759"/>
<comment type="caution">
    <text evidence="7">The sequence shown here is derived from an EMBL/GenBank/DDBJ whole genome shotgun (WGS) entry which is preliminary data.</text>
</comment>
<evidence type="ECO:0000256" key="5">
    <source>
        <dbReference type="SAM" id="Phobius"/>
    </source>
</evidence>
<evidence type="ECO:0000256" key="3">
    <source>
        <dbReference type="ARBA" id="ARBA00022989"/>
    </source>
</evidence>
<feature type="transmembrane region" description="Helical" evidence="5">
    <location>
        <begin position="87"/>
        <end position="110"/>
    </location>
</feature>
<reference evidence="7 8" key="1">
    <citation type="journal article" date="2013" name="Curr. Biol.">
        <title>The Genome of the Foraminiferan Reticulomyxa filosa.</title>
        <authorList>
            <person name="Glockner G."/>
            <person name="Hulsmann N."/>
            <person name="Schleicher M."/>
            <person name="Noegel A.A."/>
            <person name="Eichinger L."/>
            <person name="Gallinger C."/>
            <person name="Pawlowski J."/>
            <person name="Sierra R."/>
            <person name="Euteneuer U."/>
            <person name="Pillet L."/>
            <person name="Moustafa A."/>
            <person name="Platzer M."/>
            <person name="Groth M."/>
            <person name="Szafranski K."/>
            <person name="Schliwa M."/>
        </authorList>
    </citation>
    <scope>NUCLEOTIDE SEQUENCE [LARGE SCALE GENOMIC DNA]</scope>
</reference>
<evidence type="ECO:0000259" key="6">
    <source>
        <dbReference type="Pfam" id="PF00003"/>
    </source>
</evidence>
<dbReference type="GO" id="GO:0004930">
    <property type="term" value="F:G protein-coupled receptor activity"/>
    <property type="evidence" value="ECO:0007669"/>
    <property type="project" value="InterPro"/>
</dbReference>
<feature type="transmembrane region" description="Helical" evidence="5">
    <location>
        <begin position="153"/>
        <end position="175"/>
    </location>
</feature>
<keyword evidence="2 5" id="KW-0812">Transmembrane</keyword>
<keyword evidence="3 5" id="KW-1133">Transmembrane helix</keyword>
<evidence type="ECO:0000256" key="4">
    <source>
        <dbReference type="ARBA" id="ARBA00023136"/>
    </source>
</evidence>
<dbReference type="Proteomes" id="UP000023152">
    <property type="component" value="Unassembled WGS sequence"/>
</dbReference>
<comment type="subcellular location">
    <subcellularLocation>
        <location evidence="1">Membrane</location>
        <topology evidence="1">Multi-pass membrane protein</topology>
    </subcellularLocation>
</comment>
<keyword evidence="4 5" id="KW-0472">Membrane</keyword>